<reference evidence="2 3" key="1">
    <citation type="submission" date="2024-06" db="EMBL/GenBank/DDBJ databases">
        <title>Complete genome of Phlyctema vagabunda strain 19-DSS-EL-015.</title>
        <authorList>
            <person name="Fiorenzani C."/>
        </authorList>
    </citation>
    <scope>NUCLEOTIDE SEQUENCE [LARGE SCALE GENOMIC DNA]</scope>
    <source>
        <strain evidence="2 3">19-DSS-EL-015</strain>
    </source>
</reference>
<evidence type="ECO:0000256" key="1">
    <source>
        <dbReference type="SAM" id="MobiDB-lite"/>
    </source>
</evidence>
<dbReference type="Proteomes" id="UP001629113">
    <property type="component" value="Unassembled WGS sequence"/>
</dbReference>
<evidence type="ECO:0000313" key="3">
    <source>
        <dbReference type="Proteomes" id="UP001629113"/>
    </source>
</evidence>
<protein>
    <submittedName>
        <fullName evidence="2">Uncharacterized protein</fullName>
    </submittedName>
</protein>
<proteinExistence type="predicted"/>
<feature type="region of interest" description="Disordered" evidence="1">
    <location>
        <begin position="92"/>
        <end position="125"/>
    </location>
</feature>
<accession>A0ABR4P7Z7</accession>
<evidence type="ECO:0000313" key="2">
    <source>
        <dbReference type="EMBL" id="KAL3419415.1"/>
    </source>
</evidence>
<name>A0ABR4P7Z7_9HELO</name>
<feature type="compositionally biased region" description="Polar residues" evidence="1">
    <location>
        <begin position="9"/>
        <end position="27"/>
    </location>
</feature>
<dbReference type="EMBL" id="JBFCZG010000008">
    <property type="protein sequence ID" value="KAL3419415.1"/>
    <property type="molecule type" value="Genomic_DNA"/>
</dbReference>
<keyword evidence="3" id="KW-1185">Reference proteome</keyword>
<organism evidence="2 3">
    <name type="scientific">Phlyctema vagabunda</name>
    <dbReference type="NCBI Taxonomy" id="108571"/>
    <lineage>
        <taxon>Eukaryota</taxon>
        <taxon>Fungi</taxon>
        <taxon>Dikarya</taxon>
        <taxon>Ascomycota</taxon>
        <taxon>Pezizomycotina</taxon>
        <taxon>Leotiomycetes</taxon>
        <taxon>Helotiales</taxon>
        <taxon>Dermateaceae</taxon>
        <taxon>Phlyctema</taxon>
    </lineage>
</organism>
<sequence>MRVRACVCSHTSNTSPEPERNPQTSMTHDPIAARYCKSTLLLTDLIVVQIEDSRSTSTTNTIHPIINHRHLSTLPTKYEAVERRPLFLTPPRTSVCFQDRDRNRKQSQSPNHTRKNKKKKKHAFL</sequence>
<gene>
    <name evidence="2" type="ORF">PVAG01_09637</name>
</gene>
<feature type="region of interest" description="Disordered" evidence="1">
    <location>
        <begin position="1"/>
        <end position="29"/>
    </location>
</feature>
<comment type="caution">
    <text evidence="2">The sequence shown here is derived from an EMBL/GenBank/DDBJ whole genome shotgun (WGS) entry which is preliminary data.</text>
</comment>
<feature type="compositionally biased region" description="Basic residues" evidence="1">
    <location>
        <begin position="112"/>
        <end position="125"/>
    </location>
</feature>